<dbReference type="PANTHER" id="PTHR13832">
    <property type="entry name" value="PROTEIN PHOSPHATASE 2C"/>
    <property type="match status" value="1"/>
</dbReference>
<dbReference type="Proteomes" id="UP000671913">
    <property type="component" value="Chromosome"/>
</dbReference>
<dbReference type="EMBL" id="CP060096">
    <property type="protein sequence ID" value="QSZ28390.1"/>
    <property type="molecule type" value="Genomic_DNA"/>
</dbReference>
<dbReference type="NCBIfam" id="NF033484">
    <property type="entry name" value="Stp1_PP2C_phos"/>
    <property type="match status" value="1"/>
</dbReference>
<evidence type="ECO:0000259" key="2">
    <source>
        <dbReference type="SMART" id="SM00332"/>
    </source>
</evidence>
<evidence type="ECO:0000313" key="3">
    <source>
        <dbReference type="EMBL" id="QSZ28390.1"/>
    </source>
</evidence>
<sequence>MLAAALTDTGNIRKNNEDSYYISDNNDLRLAIVADGMGGHNGGEIASKYAIDSVLEYFKKNYINLNKNVDSIKEFIENSIRYANEMVFNKAFSNNDLIGMGTTLTLLLLEQGFYFIGHIGDSRAYLIRDNRIVQITEDHSYVEELVKIGKITHEEARTHPQKNLITRALGINQEIEVDLFMGEVRPNDIYILCTDGLTNMLTDDQILKEFIDNTDIYKACDSLIKLAKFNGGYDNITIVAVKEVVK</sequence>
<reference evidence="3" key="1">
    <citation type="submission" date="2020-08" db="EMBL/GenBank/DDBJ databases">
        <title>Genomic insights into the carbon and energy metabolism of the first obligate autotrophic acetogenic bacterium Aceticella autotrophica gen. nov., sp. nov.</title>
        <authorList>
            <person name="Toshchakov S.V."/>
            <person name="Elcheninov A.G."/>
            <person name="Kublanov I.V."/>
            <person name="Frolov E.N."/>
            <person name="Lebedinsky A.V."/>
        </authorList>
    </citation>
    <scope>NUCLEOTIDE SEQUENCE</scope>
    <source>
        <strain evidence="3">3443-3Ac</strain>
    </source>
</reference>
<dbReference type="Pfam" id="PF13672">
    <property type="entry name" value="PP2C_2"/>
    <property type="match status" value="1"/>
</dbReference>
<accession>A0A975GBJ4</accession>
<dbReference type="KEGG" id="aaut:ACETAC_07080"/>
<dbReference type="SUPFAM" id="SSF81606">
    <property type="entry name" value="PP2C-like"/>
    <property type="match status" value="1"/>
</dbReference>
<feature type="domain" description="PPM-type phosphatase" evidence="1">
    <location>
        <begin position="7"/>
        <end position="243"/>
    </location>
</feature>
<dbReference type="PANTHER" id="PTHR13832:SF827">
    <property type="entry name" value="PROTEIN PHOSPHATASE 1L"/>
    <property type="match status" value="1"/>
</dbReference>
<protein>
    <submittedName>
        <fullName evidence="3">Stp1/IreP family PP2C-type Ser/Thr phosphatase</fullName>
    </submittedName>
</protein>
<feature type="domain" description="PPM-type phosphatase" evidence="2">
    <location>
        <begin position="1"/>
        <end position="241"/>
    </location>
</feature>
<keyword evidence="4" id="KW-1185">Reference proteome</keyword>
<dbReference type="SMART" id="SM00331">
    <property type="entry name" value="PP2C_SIG"/>
    <property type="match status" value="1"/>
</dbReference>
<name>A0A975GBJ4_9THEO</name>
<gene>
    <name evidence="3" type="ORF">ACETAC_07080</name>
</gene>
<dbReference type="InterPro" id="IPR001932">
    <property type="entry name" value="PPM-type_phosphatase-like_dom"/>
</dbReference>
<dbReference type="SMART" id="SM00332">
    <property type="entry name" value="PP2Cc"/>
    <property type="match status" value="1"/>
</dbReference>
<dbReference type="CDD" id="cd00143">
    <property type="entry name" value="PP2Cc"/>
    <property type="match status" value="1"/>
</dbReference>
<organism evidence="3 4">
    <name type="scientific">Aceticella autotrophica</name>
    <dbReference type="NCBI Taxonomy" id="2755338"/>
    <lineage>
        <taxon>Bacteria</taxon>
        <taxon>Bacillati</taxon>
        <taxon>Bacillota</taxon>
        <taxon>Clostridia</taxon>
        <taxon>Thermoanaerobacterales</taxon>
        <taxon>Thermoanaerobacteraceae</taxon>
        <taxon>Aceticella</taxon>
    </lineage>
</organism>
<dbReference type="AlphaFoldDB" id="A0A975GBJ4"/>
<dbReference type="InterPro" id="IPR015655">
    <property type="entry name" value="PP2C"/>
</dbReference>
<dbReference type="InterPro" id="IPR036457">
    <property type="entry name" value="PPM-type-like_dom_sf"/>
</dbReference>
<dbReference type="Gene3D" id="3.60.40.10">
    <property type="entry name" value="PPM-type phosphatase domain"/>
    <property type="match status" value="1"/>
</dbReference>
<dbReference type="GO" id="GO:0004722">
    <property type="term" value="F:protein serine/threonine phosphatase activity"/>
    <property type="evidence" value="ECO:0007669"/>
    <property type="project" value="InterPro"/>
</dbReference>
<evidence type="ECO:0000313" key="4">
    <source>
        <dbReference type="Proteomes" id="UP000671913"/>
    </source>
</evidence>
<proteinExistence type="predicted"/>
<dbReference type="RefSeq" id="WP_284681087.1">
    <property type="nucleotide sequence ID" value="NZ_CP060096.1"/>
</dbReference>
<evidence type="ECO:0000259" key="1">
    <source>
        <dbReference type="SMART" id="SM00331"/>
    </source>
</evidence>